<dbReference type="PaxDb" id="547559-Nmag_0754"/>
<dbReference type="GeneID" id="8823582"/>
<dbReference type="KEGG" id="nmg:Nmag_0754"/>
<reference evidence="3 4" key="2">
    <citation type="journal article" date="2012" name="BMC Genomics">
        <title>A comparative genomics perspective on the genetic content of the alkaliphilic haloarchaeon Natrialba magadii ATCC 43099T.</title>
        <authorList>
            <person name="Siddaramappa S."/>
            <person name="Challacombe J.F."/>
            <person name="Decastro R.E."/>
            <person name="Pfeiffer F."/>
            <person name="Sastre D.E."/>
            <person name="Gimenez M.I."/>
            <person name="Paggi R.A."/>
            <person name="Detter J.C."/>
            <person name="Davenport K.W."/>
            <person name="Goodwin L.A."/>
            <person name="Kyrpides N."/>
            <person name="Tapia R."/>
            <person name="Pitluck S."/>
            <person name="Lucas S."/>
            <person name="Woyke T."/>
            <person name="Maupin-Furlow J.A."/>
        </authorList>
    </citation>
    <scope>NUCLEOTIDE SEQUENCE [LARGE SCALE GENOMIC DNA]</scope>
    <source>
        <strain evidence="4">ATCC 43099 / DSM 3394 / CCM 3739 / CIP 104546 / IAM 13178 / JCM 8861 / NBRC 102185 / NCIMB 2190 / MS3</strain>
    </source>
</reference>
<feature type="region of interest" description="Disordered" evidence="1">
    <location>
        <begin position="1"/>
        <end position="90"/>
    </location>
</feature>
<dbReference type="InterPro" id="IPR025295">
    <property type="entry name" value="eCIS_core_dom"/>
</dbReference>
<gene>
    <name evidence="3" type="ordered locus">Nmag_0754</name>
</gene>
<keyword evidence="4" id="KW-1185">Reference proteome</keyword>
<evidence type="ECO:0000313" key="4">
    <source>
        <dbReference type="Proteomes" id="UP000001879"/>
    </source>
</evidence>
<dbReference type="Proteomes" id="UP000001879">
    <property type="component" value="Chromosome"/>
</dbReference>
<feature type="region of interest" description="Disordered" evidence="1">
    <location>
        <begin position="122"/>
        <end position="143"/>
    </location>
</feature>
<evidence type="ECO:0000313" key="3">
    <source>
        <dbReference type="EMBL" id="ADD04339.1"/>
    </source>
</evidence>
<accession>D3SZK5</accession>
<sequence>MAFRSARANADESTAESRDSATAWRDATDSTGSPAAPQTAAARDHSSAPVDALEVDPTKSQRATLQRAAKEYGHADTHQWATEGMPTEAMGTPSEMAAFRERQQDRPSEVPHDIEQQTEASLHRNKAAHRDHEPAGEASVPDSVRAVVSEPGQQLEGEVKAGLEGRLDASLDHVQIHTGPTAQQACEEVNARAFAVGNHIAFGPGEYDPSSPEGQHLIAHEVVHTLQQPDAPISMMPKTEVEMEVDPDPAAEREADEIAGQVMRGWEAGLEGEMADTEIHVQRFTGPIADIGSTVASFAKVNHDAQKAAQEDKADSYAQMGATEGNIEERVENLENQVSTLGEYVSEQIRPASTKRQMVTEAGKDALSSGAGLATGAGIAALGLAGPLGAIAGAALAGAATKGMLDTSSAVSQTAEQVTPDWLDEWGDSVTDRLPGWLGGRDEDDDEWEASNKTDF</sequence>
<reference evidence="4" key="1">
    <citation type="submission" date="2010-02" db="EMBL/GenBank/DDBJ databases">
        <title>Complete sequence of chromosome of Natrialba magadii ATCC 43099.</title>
        <authorList>
            <consortium name="US DOE Joint Genome Institute"/>
            <person name="Lucas S."/>
            <person name="Copeland A."/>
            <person name="Lapidus A."/>
            <person name="Cheng J.-F."/>
            <person name="Bruce D."/>
            <person name="Goodwin L."/>
            <person name="Pitluck S."/>
            <person name="Davenport K."/>
            <person name="Saunders E."/>
            <person name="Detter J.C."/>
            <person name="Han C."/>
            <person name="Tapia R."/>
            <person name="Land M."/>
            <person name="Hauser L."/>
            <person name="Kyrpides N."/>
            <person name="Mikhailova N."/>
            <person name="De Castro R.E."/>
            <person name="Maupin-Furlow J.A."/>
            <person name="Woyke T."/>
        </authorList>
    </citation>
    <scope>NUCLEOTIDE SEQUENCE [LARGE SCALE GENOMIC DNA]</scope>
    <source>
        <strain evidence="4">ATCC 43099 / DSM 3394 / CCM 3739 / CIP 104546 / IAM 13178 / JCM 8861 / NBRC 102185 / NCIMB 2190 / MS3</strain>
    </source>
</reference>
<dbReference type="STRING" id="547559.Nmag_0754"/>
<organism evidence="3 4">
    <name type="scientific">Natrialba magadii (strain ATCC 43099 / DSM 3394 / CCM 3739 / CIP 104546 / IAM 13178 / JCM 8861 / NBRC 102185 / NCIMB 2190 / MS3)</name>
    <name type="common">Natronobacterium magadii</name>
    <dbReference type="NCBI Taxonomy" id="547559"/>
    <lineage>
        <taxon>Archaea</taxon>
        <taxon>Methanobacteriati</taxon>
        <taxon>Methanobacteriota</taxon>
        <taxon>Stenosarchaea group</taxon>
        <taxon>Halobacteria</taxon>
        <taxon>Halobacteriales</taxon>
        <taxon>Natrialbaceae</taxon>
        <taxon>Natrialba</taxon>
    </lineage>
</organism>
<dbReference type="RefSeq" id="WP_012996410.1">
    <property type="nucleotide sequence ID" value="NC_013922.1"/>
</dbReference>
<dbReference type="AlphaFoldDB" id="D3SZK5"/>
<dbReference type="eggNOG" id="arCOG10869">
    <property type="taxonomic scope" value="Archaea"/>
</dbReference>
<dbReference type="Pfam" id="PF13699">
    <property type="entry name" value="eCIS_core"/>
    <property type="match status" value="1"/>
</dbReference>
<evidence type="ECO:0000256" key="1">
    <source>
        <dbReference type="SAM" id="MobiDB-lite"/>
    </source>
</evidence>
<dbReference type="EMBL" id="CP001932">
    <property type="protein sequence ID" value="ADD04339.1"/>
    <property type="molecule type" value="Genomic_DNA"/>
</dbReference>
<evidence type="ECO:0000259" key="2">
    <source>
        <dbReference type="Pfam" id="PF13699"/>
    </source>
</evidence>
<proteinExistence type="predicted"/>
<feature type="domain" description="eCIS core" evidence="2">
    <location>
        <begin position="155"/>
        <end position="230"/>
    </location>
</feature>
<feature type="compositionally biased region" description="Basic and acidic residues" evidence="1">
    <location>
        <begin position="68"/>
        <end position="77"/>
    </location>
</feature>
<dbReference type="HOGENOM" id="CLU_048228_0_0_2"/>
<protein>
    <submittedName>
        <fullName evidence="3">DUF4157 domain protein</fullName>
    </submittedName>
</protein>
<name>D3SZK5_NATMM</name>
<feature type="region of interest" description="Disordered" evidence="1">
    <location>
        <begin position="416"/>
        <end position="456"/>
    </location>
</feature>